<keyword evidence="1" id="KW-1133">Transmembrane helix</keyword>
<proteinExistence type="predicted"/>
<sequence>MKQMLMGIFLLLLGVWCYLFGVVDQAALFAVLGVLLPIPAVLLTLYGFFNKNK</sequence>
<dbReference type="Proteomes" id="UP000628736">
    <property type="component" value="Unassembled WGS sequence"/>
</dbReference>
<keyword evidence="1" id="KW-0812">Transmembrane</keyword>
<keyword evidence="3" id="KW-1185">Reference proteome</keyword>
<feature type="transmembrane region" description="Helical" evidence="1">
    <location>
        <begin position="27"/>
        <end position="49"/>
    </location>
</feature>
<comment type="caution">
    <text evidence="2">The sequence shown here is derived from an EMBL/GenBank/DDBJ whole genome shotgun (WGS) entry which is preliminary data.</text>
</comment>
<protein>
    <submittedName>
        <fullName evidence="2">Uncharacterized protein</fullName>
    </submittedName>
</protein>
<accession>A0A8J6J819</accession>
<evidence type="ECO:0000313" key="3">
    <source>
        <dbReference type="Proteomes" id="UP000628736"/>
    </source>
</evidence>
<dbReference type="RefSeq" id="WP_186851872.1">
    <property type="nucleotide sequence ID" value="NZ_JACOPO010000001.1"/>
</dbReference>
<keyword evidence="1" id="KW-0472">Membrane</keyword>
<name>A0A8J6J819_9FIRM</name>
<organism evidence="2 3">
    <name type="scientific">Flintibacter hominis</name>
    <dbReference type="NCBI Taxonomy" id="2763048"/>
    <lineage>
        <taxon>Bacteria</taxon>
        <taxon>Bacillati</taxon>
        <taxon>Bacillota</taxon>
        <taxon>Clostridia</taxon>
        <taxon>Eubacteriales</taxon>
        <taxon>Flintibacter</taxon>
    </lineage>
</organism>
<dbReference type="AlphaFoldDB" id="A0A8J6J819"/>
<gene>
    <name evidence="2" type="ORF">H8S11_00885</name>
</gene>
<reference evidence="2" key="1">
    <citation type="submission" date="2020-08" db="EMBL/GenBank/DDBJ databases">
        <title>Genome public.</title>
        <authorList>
            <person name="Liu C."/>
            <person name="Sun Q."/>
        </authorList>
    </citation>
    <scope>NUCLEOTIDE SEQUENCE</scope>
    <source>
        <strain evidence="2">NSJ-23</strain>
    </source>
</reference>
<evidence type="ECO:0000313" key="2">
    <source>
        <dbReference type="EMBL" id="MBC5721383.1"/>
    </source>
</evidence>
<dbReference type="EMBL" id="JACOPO010000001">
    <property type="protein sequence ID" value="MBC5721383.1"/>
    <property type="molecule type" value="Genomic_DNA"/>
</dbReference>
<evidence type="ECO:0000256" key="1">
    <source>
        <dbReference type="SAM" id="Phobius"/>
    </source>
</evidence>